<dbReference type="Pfam" id="PF02157">
    <property type="entry name" value="Man-6-P_recep"/>
    <property type="match status" value="3"/>
</dbReference>
<dbReference type="PANTHER" id="PTHR15071:SF29">
    <property type="entry name" value="CATION-DEPENDENT MANNOSE-6-PHOSPHATE RECEPTOR"/>
    <property type="match status" value="1"/>
</dbReference>
<dbReference type="InterPro" id="IPR028927">
    <property type="entry name" value="Man-6-P_rcpt"/>
</dbReference>
<reference evidence="4" key="1">
    <citation type="submission" date="2021-03" db="EMBL/GenBank/DDBJ databases">
        <authorList>
            <person name="Bekaert M."/>
        </authorList>
    </citation>
    <scope>NUCLEOTIDE SEQUENCE</scope>
</reference>
<dbReference type="EMBL" id="CAJPWZ010001402">
    <property type="protein sequence ID" value="CAG2214152.1"/>
    <property type="molecule type" value="Genomic_DNA"/>
</dbReference>
<comment type="caution">
    <text evidence="4">The sequence shown here is derived from an EMBL/GenBank/DDBJ whole genome shotgun (WGS) entry which is preliminary data.</text>
</comment>
<dbReference type="OrthoDB" id="29460at2759"/>
<dbReference type="GO" id="GO:0019904">
    <property type="term" value="F:protein domain specific binding"/>
    <property type="evidence" value="ECO:0007669"/>
    <property type="project" value="InterPro"/>
</dbReference>
<dbReference type="SUPFAM" id="SSF50911">
    <property type="entry name" value="Mannose 6-phosphate receptor domain"/>
    <property type="match status" value="2"/>
</dbReference>
<evidence type="ECO:0000256" key="2">
    <source>
        <dbReference type="SAM" id="MobiDB-lite"/>
    </source>
</evidence>
<dbReference type="Proteomes" id="UP000683360">
    <property type="component" value="Unassembled WGS sequence"/>
</dbReference>
<keyword evidence="3" id="KW-0812">Transmembrane</keyword>
<evidence type="ECO:0000313" key="5">
    <source>
        <dbReference type="Proteomes" id="UP000683360"/>
    </source>
</evidence>
<dbReference type="Gene3D" id="2.70.130.10">
    <property type="entry name" value="Mannose-6-phosphate receptor binding domain"/>
    <property type="match status" value="2"/>
</dbReference>
<keyword evidence="1" id="KW-0325">Glycoprotein</keyword>
<evidence type="ECO:0000256" key="1">
    <source>
        <dbReference type="ARBA" id="ARBA00023180"/>
    </source>
</evidence>
<dbReference type="GO" id="GO:0005768">
    <property type="term" value="C:endosome"/>
    <property type="evidence" value="ECO:0007669"/>
    <property type="project" value="InterPro"/>
</dbReference>
<name>A0A8S3S4P7_MYTED</name>
<dbReference type="InterPro" id="IPR009011">
    <property type="entry name" value="Man6P_isomerase_rcpt-bd_dom_sf"/>
</dbReference>
<dbReference type="InterPro" id="IPR000296">
    <property type="entry name" value="Man-6-P_rcpt_cation_dep"/>
</dbReference>
<gene>
    <name evidence="4" type="ORF">MEDL_28022</name>
</gene>
<proteinExistence type="predicted"/>
<keyword evidence="5" id="KW-1185">Reference proteome</keyword>
<keyword evidence="3" id="KW-0472">Membrane</keyword>
<feature type="transmembrane region" description="Helical" evidence="3">
    <location>
        <begin position="342"/>
        <end position="371"/>
    </location>
</feature>
<dbReference type="GO" id="GO:0006622">
    <property type="term" value="P:protein targeting to lysosome"/>
    <property type="evidence" value="ECO:0007669"/>
    <property type="project" value="InterPro"/>
</dbReference>
<sequence>MNKRLQPLLGRVFETREKESLYTYNIGICVNVDPQKKFGENVGVVQIVDKDPRHWVIGYYNNSQLIEGIDWLILEYLDGQKYGTHCGKEHRKARIMIKCDRNVKSGVVLLLLAGEKQVVLLLLAVEKQVVLLLLADEKQVVLLLLAGENPMVLLLMVVEKQVVILLLAVEKQVVLLLMAVEKQVVLLLLAGEKQVVLLLMAVEKQVVILLLADEIQVLLLLSDEKQVVLLLLAGGTADAIVIGWLKKPFGTIVTGGSKTGADWVILEYLDGQKYGTHCGKEPRKARIMITCDSSVKSGEETVKIFEEETDKSQDCYYLFEISSPDICIKVPPITISLSVGSILVIILSVGSILVIIFIVVVCLYILLGFLYNRLVLGAKGKEQIPNYSFWQDFGNLQADGCNYICRTGIRSESKPYKGLGDDQLQEEDDRDDHLLPM</sequence>
<dbReference type="AlphaFoldDB" id="A0A8S3S4P7"/>
<dbReference type="GO" id="GO:0005802">
    <property type="term" value="C:trans-Golgi network"/>
    <property type="evidence" value="ECO:0007669"/>
    <property type="project" value="TreeGrafter"/>
</dbReference>
<evidence type="ECO:0000313" key="4">
    <source>
        <dbReference type="EMBL" id="CAG2214152.1"/>
    </source>
</evidence>
<feature type="region of interest" description="Disordered" evidence="2">
    <location>
        <begin position="416"/>
        <end position="437"/>
    </location>
</feature>
<dbReference type="PRINTS" id="PR00715">
    <property type="entry name" value="MAN6PRECEPTR"/>
</dbReference>
<protein>
    <submittedName>
        <fullName evidence="4">M6PR</fullName>
    </submittedName>
</protein>
<dbReference type="PANTHER" id="PTHR15071">
    <property type="entry name" value="MANNOSE-6-PHOSPHATE RECEPTOR FAMILY MEMBER"/>
    <property type="match status" value="1"/>
</dbReference>
<organism evidence="4 5">
    <name type="scientific">Mytilus edulis</name>
    <name type="common">Blue mussel</name>
    <dbReference type="NCBI Taxonomy" id="6550"/>
    <lineage>
        <taxon>Eukaryota</taxon>
        <taxon>Metazoa</taxon>
        <taxon>Spiralia</taxon>
        <taxon>Lophotrochozoa</taxon>
        <taxon>Mollusca</taxon>
        <taxon>Bivalvia</taxon>
        <taxon>Autobranchia</taxon>
        <taxon>Pteriomorphia</taxon>
        <taxon>Mytilida</taxon>
        <taxon>Mytiloidea</taxon>
        <taxon>Mytilidae</taxon>
        <taxon>Mytilinae</taxon>
        <taxon>Mytilus</taxon>
    </lineage>
</organism>
<accession>A0A8S3S4P7</accession>
<keyword evidence="3" id="KW-1133">Transmembrane helix</keyword>
<evidence type="ECO:0000256" key="3">
    <source>
        <dbReference type="SAM" id="Phobius"/>
    </source>
</evidence>